<feature type="transmembrane region" description="Helical" evidence="1">
    <location>
        <begin position="218"/>
        <end position="237"/>
    </location>
</feature>
<feature type="domain" description="SMODS and SLOG-associating 2TM effector" evidence="3">
    <location>
        <begin position="7"/>
        <end position="162"/>
    </location>
</feature>
<evidence type="ECO:0000259" key="2">
    <source>
        <dbReference type="Pfam" id="PF18181"/>
    </source>
</evidence>
<reference evidence="4 5" key="1">
    <citation type="journal article" date="2012" name="J. Bacteriol.">
        <title>Genome Sequence of Galbibacter marinum Type Strain ck-I2-15.</title>
        <authorList>
            <person name="Lai Q."/>
            <person name="Li C."/>
            <person name="Shao Z."/>
        </authorList>
    </citation>
    <scope>NUCLEOTIDE SEQUENCE [LARGE SCALE GENOMIC DNA]</scope>
    <source>
        <strain evidence="5">ck-I2-15</strain>
    </source>
</reference>
<keyword evidence="1" id="KW-1133">Transmembrane helix</keyword>
<dbReference type="Pfam" id="PF18184">
    <property type="entry name" value="SLATT_3"/>
    <property type="match status" value="1"/>
</dbReference>
<sequence>MDFNDFPNYFQVATNAALKYQGYYKTIKRSAVILLILAVVITMYTFQYTGDLNVVYGIIGIMLTLSLILALVLQSKNYDQIAQNNLSLKASFKTVTWQFIMGVGEFGMHANTSELKTVFENRIKHISKGFDEFGPQLEPAMLKQQTVTPKMLELREASFEFKKNYYAQNRIRSLYEHYFKKTVEHHQKYKLWFLNLIMAQVFALIAISFLFLNISENWSIIALITMIVSSIVSWLELQSNLEKKQHYTLTSKELEIIQQALEDVVLESELADFVKDTEKIISNPNAFWLIPGPVRDRQEIFI</sequence>
<protein>
    <recommendedName>
        <fullName evidence="6">SMODS and SLOG-associating 2TM effector domain-containing protein</fullName>
    </recommendedName>
</protein>
<feature type="transmembrane region" description="Helical" evidence="1">
    <location>
        <begin position="54"/>
        <end position="73"/>
    </location>
</feature>
<accession>K2P319</accession>
<dbReference type="EMBL" id="AMSG01000007">
    <property type="protein sequence ID" value="EKF55433.1"/>
    <property type="molecule type" value="Genomic_DNA"/>
</dbReference>
<dbReference type="InterPro" id="IPR040884">
    <property type="entry name" value="SLATT_1"/>
</dbReference>
<dbReference type="AlphaFoldDB" id="K2P319"/>
<comment type="caution">
    <text evidence="4">The sequence shown here is derived from an EMBL/GenBank/DDBJ whole genome shotgun (WGS) entry which is preliminary data.</text>
</comment>
<dbReference type="eggNOG" id="ENOG502ZXJF">
    <property type="taxonomic scope" value="Bacteria"/>
</dbReference>
<proteinExistence type="predicted"/>
<gene>
    <name evidence="4" type="ORF">I215_06972</name>
</gene>
<evidence type="ECO:0008006" key="6">
    <source>
        <dbReference type="Google" id="ProtNLM"/>
    </source>
</evidence>
<keyword evidence="1" id="KW-0812">Transmembrane</keyword>
<dbReference type="InterPro" id="IPR041116">
    <property type="entry name" value="SLATT_3"/>
</dbReference>
<feature type="transmembrane region" description="Helical" evidence="1">
    <location>
        <begin position="31"/>
        <end position="48"/>
    </location>
</feature>
<dbReference type="STRING" id="555500.I215_06972"/>
<evidence type="ECO:0000313" key="5">
    <source>
        <dbReference type="Proteomes" id="UP000007364"/>
    </source>
</evidence>
<dbReference type="RefSeq" id="WP_008991258.1">
    <property type="nucleotide sequence ID" value="NZ_AMSG01000007.1"/>
</dbReference>
<dbReference type="Proteomes" id="UP000007364">
    <property type="component" value="Unassembled WGS sequence"/>
</dbReference>
<evidence type="ECO:0000259" key="3">
    <source>
        <dbReference type="Pfam" id="PF18184"/>
    </source>
</evidence>
<dbReference type="NCBIfam" id="NF033610">
    <property type="entry name" value="SLATT_3"/>
    <property type="match status" value="1"/>
</dbReference>
<keyword evidence="1" id="KW-0472">Membrane</keyword>
<feature type="domain" description="SMODS and SLOG-associating 2TM effector" evidence="2">
    <location>
        <begin position="166"/>
        <end position="288"/>
    </location>
</feature>
<dbReference type="NCBIfam" id="NF033634">
    <property type="entry name" value="SLATT_1"/>
    <property type="match status" value="1"/>
</dbReference>
<evidence type="ECO:0000256" key="1">
    <source>
        <dbReference type="SAM" id="Phobius"/>
    </source>
</evidence>
<evidence type="ECO:0000313" key="4">
    <source>
        <dbReference type="EMBL" id="EKF55433.1"/>
    </source>
</evidence>
<dbReference type="OrthoDB" id="9806639at2"/>
<dbReference type="Pfam" id="PF18181">
    <property type="entry name" value="SLATT_1"/>
    <property type="match status" value="1"/>
</dbReference>
<organism evidence="4 5">
    <name type="scientific">Galbibacter marinus</name>
    <dbReference type="NCBI Taxonomy" id="555500"/>
    <lineage>
        <taxon>Bacteria</taxon>
        <taxon>Pseudomonadati</taxon>
        <taxon>Bacteroidota</taxon>
        <taxon>Flavobacteriia</taxon>
        <taxon>Flavobacteriales</taxon>
        <taxon>Flavobacteriaceae</taxon>
        <taxon>Galbibacter</taxon>
    </lineage>
</organism>
<name>K2P319_9FLAO</name>
<keyword evidence="5" id="KW-1185">Reference proteome</keyword>
<feature type="transmembrane region" description="Helical" evidence="1">
    <location>
        <begin position="191"/>
        <end position="212"/>
    </location>
</feature>